<proteinExistence type="predicted"/>
<accession>A0ABP1HYG6</accession>
<comment type="caution">
    <text evidence="1">The sequence shown here is derived from an EMBL/GenBank/DDBJ whole genome shotgun (WGS) entry which is preliminary data.</text>
</comment>
<name>A0ABP1HYG6_9EUKA</name>
<dbReference type="EMBL" id="CAXDID020000041">
    <property type="protein sequence ID" value="CAL6000401.1"/>
    <property type="molecule type" value="Genomic_DNA"/>
</dbReference>
<dbReference type="Proteomes" id="UP001642409">
    <property type="component" value="Unassembled WGS sequence"/>
</dbReference>
<protein>
    <submittedName>
        <fullName evidence="1">Hypothetical_protein</fullName>
    </submittedName>
</protein>
<reference evidence="1 2" key="1">
    <citation type="submission" date="2024-07" db="EMBL/GenBank/DDBJ databases">
        <authorList>
            <person name="Akdeniz Z."/>
        </authorList>
    </citation>
    <scope>NUCLEOTIDE SEQUENCE [LARGE SCALE GENOMIC DNA]</scope>
</reference>
<keyword evidence="2" id="KW-1185">Reference proteome</keyword>
<sequence length="113" mass="12935">MIYGQKTMVFVTCLQGSSFMQNSLINELTYTLISEIAPPLQARLCSKLIESEQQILMINKQMIPENIRFQRSQATLNRGVTINRLGTQTSEKIVYSSSEISSILQHIFIQFEM</sequence>
<evidence type="ECO:0000313" key="2">
    <source>
        <dbReference type="Proteomes" id="UP001642409"/>
    </source>
</evidence>
<organism evidence="1 2">
    <name type="scientific">Hexamita inflata</name>
    <dbReference type="NCBI Taxonomy" id="28002"/>
    <lineage>
        <taxon>Eukaryota</taxon>
        <taxon>Metamonada</taxon>
        <taxon>Diplomonadida</taxon>
        <taxon>Hexamitidae</taxon>
        <taxon>Hexamitinae</taxon>
        <taxon>Hexamita</taxon>
    </lineage>
</organism>
<evidence type="ECO:0000313" key="1">
    <source>
        <dbReference type="EMBL" id="CAL6000401.1"/>
    </source>
</evidence>
<gene>
    <name evidence="1" type="ORF">HINF_LOCUS16679</name>
</gene>